<dbReference type="Pfam" id="PF13516">
    <property type="entry name" value="LRR_6"/>
    <property type="match status" value="1"/>
</dbReference>
<evidence type="ECO:0000313" key="6">
    <source>
        <dbReference type="Proteomes" id="UP001652661"/>
    </source>
</evidence>
<keyword evidence="2 5" id="KW-0732">Signal</keyword>
<feature type="transmembrane region" description="Helical" evidence="4">
    <location>
        <begin position="957"/>
        <end position="980"/>
    </location>
</feature>
<dbReference type="Gene3D" id="3.80.10.10">
    <property type="entry name" value="Ribonuclease Inhibitor"/>
    <property type="match status" value="4"/>
</dbReference>
<proteinExistence type="predicted"/>
<dbReference type="PROSITE" id="PS51450">
    <property type="entry name" value="LRR"/>
    <property type="match status" value="6"/>
</dbReference>
<evidence type="ECO:0000256" key="2">
    <source>
        <dbReference type="ARBA" id="ARBA00022729"/>
    </source>
</evidence>
<dbReference type="SUPFAM" id="SSF52058">
    <property type="entry name" value="L domain-like"/>
    <property type="match status" value="2"/>
</dbReference>
<dbReference type="Proteomes" id="UP001652661">
    <property type="component" value="Chromosome 3R"/>
</dbReference>
<keyword evidence="4" id="KW-0812">Transmembrane</keyword>
<dbReference type="InterPro" id="IPR001611">
    <property type="entry name" value="Leu-rich_rpt"/>
</dbReference>
<evidence type="ECO:0000313" key="7">
    <source>
        <dbReference type="RefSeq" id="XP_017017649.2"/>
    </source>
</evidence>
<organism evidence="6 7">
    <name type="scientific">Drosophila kikkawai</name>
    <name type="common">Fruit fly</name>
    <dbReference type="NCBI Taxonomy" id="30033"/>
    <lineage>
        <taxon>Eukaryota</taxon>
        <taxon>Metazoa</taxon>
        <taxon>Ecdysozoa</taxon>
        <taxon>Arthropoda</taxon>
        <taxon>Hexapoda</taxon>
        <taxon>Insecta</taxon>
        <taxon>Pterygota</taxon>
        <taxon>Neoptera</taxon>
        <taxon>Endopterygota</taxon>
        <taxon>Diptera</taxon>
        <taxon>Brachycera</taxon>
        <taxon>Muscomorpha</taxon>
        <taxon>Ephydroidea</taxon>
        <taxon>Drosophilidae</taxon>
        <taxon>Drosophila</taxon>
        <taxon>Sophophora</taxon>
    </lineage>
</organism>
<evidence type="ECO:0000256" key="5">
    <source>
        <dbReference type="SAM" id="SignalP"/>
    </source>
</evidence>
<feature type="transmembrane region" description="Helical" evidence="4">
    <location>
        <begin position="520"/>
        <end position="536"/>
    </location>
</feature>
<protein>
    <submittedName>
        <fullName evidence="7">Slit homolog 2 protein-like</fullName>
    </submittedName>
</protein>
<keyword evidence="3" id="KW-0677">Repeat</keyword>
<keyword evidence="4" id="KW-0472">Membrane</keyword>
<keyword evidence="6" id="KW-1185">Reference proteome</keyword>
<dbReference type="GO" id="GO:0005615">
    <property type="term" value="C:extracellular space"/>
    <property type="evidence" value="ECO:0007669"/>
    <property type="project" value="TreeGrafter"/>
</dbReference>
<evidence type="ECO:0000256" key="4">
    <source>
        <dbReference type="SAM" id="Phobius"/>
    </source>
</evidence>
<evidence type="ECO:0000256" key="1">
    <source>
        <dbReference type="ARBA" id="ARBA00022614"/>
    </source>
</evidence>
<keyword evidence="4" id="KW-1133">Transmembrane helix</keyword>
<reference evidence="7" key="1">
    <citation type="submission" date="2025-08" db="UniProtKB">
        <authorList>
            <consortium name="RefSeq"/>
        </authorList>
    </citation>
    <scope>IDENTIFICATION</scope>
    <source>
        <strain evidence="7">14028-0561.14</strain>
        <tissue evidence="7">Whole fly</tissue>
    </source>
</reference>
<dbReference type="PANTHER" id="PTHR24373:SF387">
    <property type="entry name" value="LEUCINE-RICH REPEATS AND IMMUNOGLOBULIN-LIKE DOMAINS PROTEIN SMA-10"/>
    <property type="match status" value="1"/>
</dbReference>
<dbReference type="InterPro" id="IPR003591">
    <property type="entry name" value="Leu-rich_rpt_typical-subtyp"/>
</dbReference>
<dbReference type="SMART" id="SM00365">
    <property type="entry name" value="LRR_SD22"/>
    <property type="match status" value="7"/>
</dbReference>
<keyword evidence="1" id="KW-0433">Leucine-rich repeat</keyword>
<dbReference type="OrthoDB" id="2013775at2759"/>
<dbReference type="PANTHER" id="PTHR24373">
    <property type="entry name" value="SLIT RELATED LEUCINE-RICH REPEAT NEURONAL PROTEIN"/>
    <property type="match status" value="1"/>
</dbReference>
<feature type="signal peptide" evidence="5">
    <location>
        <begin position="1"/>
        <end position="18"/>
    </location>
</feature>
<gene>
    <name evidence="7" type="primary">LOC108071414</name>
</gene>
<dbReference type="Pfam" id="PF13855">
    <property type="entry name" value="LRR_8"/>
    <property type="match status" value="5"/>
</dbReference>
<sequence>MNIIFILLLATAFIPGMAKSEGSCNGDNCNSTATDATSSDEWMMVSSVVETLQMDGCSNLAILELTPSLLTLQISNCSWYSINISEFSAVANLKTLEMRGGRLVKLLSDQFVELPHLEILDLQKNKIRVVFEDTFKGLSQLWMLCLNSNRLITLQENLFSPLPELSHLDLSDNNINGLPEGIFANNPKLQVICLRGGSFLSLSPKVLGPLKNLIFVDLSNNYLRNLQLPSSESIRLENSGMHELRIGKVSRLQARDNYLDYLNIKDKAAVTELCLHENSLETGAISDALQGMWRLQRLDISKNRMKELPIFTKEMLGEVFVLPNLRFVNMSKNILKHLRADSPILSPSLIYLDLSDNKIRSIEPHTFSMASNLQSLLMQGNQLLYFQYELFHHQQRSLKEVALYGNEFRPEIYEKITKYFANAGVLVLEKNQEASSKINRSNNDTFQAKMLIGRLHPKRQRIEVHRQPADQRIFKKLSTWNILILFSLMVALTLNAILVIKHLRSRGKRAWRRKYSTMDYILCLLLLPAIIVLGVTKSEPFCDENYCNSTDTNLTIKRDLILDSCRNLTQLKLTPHIHTLELGNCTSNDLRMADISELAWLTYLVLHSGHLVELSDEQFAKLPRLELLVVTGTCTERVSANAFEGLSNLWFLSLQNNSLSSLPDNIFQPLLNLKYLYLCSNKLVALQENIFIHNPRLRTLVIYGNPLTKLLPKTLESLTELNVLDLSNCSSLHELQVHSTEFLILNNSGINRLDILGKVNKVQAENNQITVLKIDNKLPLTELDLHGNKLESHILAGILVGMWRLQRLDLSMNHIGDLPTLKSAKSGEVFILPNLRFVNLSGNRLEHLRGDSPMLSPSLTHLDLSYNRISFIEPHVFGVVNNLQSLHIEGNLIRHFKYKRFHNEQRGLKEVALYENEFSKESYYNITKYFTEAGVLVIEKHQNAVVETFEQEASDGWSFWEVLIFIFLLFALASNVVLFLRLQRASGCSYGPRRSSRLKASFISINDPDN</sequence>
<evidence type="ECO:0000256" key="3">
    <source>
        <dbReference type="ARBA" id="ARBA00022737"/>
    </source>
</evidence>
<accession>A0A6P4I0U5</accession>
<dbReference type="AlphaFoldDB" id="A0A6P4I0U5"/>
<dbReference type="GeneID" id="108071414"/>
<feature type="chain" id="PRO_5045472696" evidence="5">
    <location>
        <begin position="19"/>
        <end position="1010"/>
    </location>
</feature>
<dbReference type="GO" id="GO:0031012">
    <property type="term" value="C:extracellular matrix"/>
    <property type="evidence" value="ECO:0007669"/>
    <property type="project" value="TreeGrafter"/>
</dbReference>
<dbReference type="InterPro" id="IPR050328">
    <property type="entry name" value="Dev_Immune_Receptor"/>
</dbReference>
<dbReference type="SMART" id="SM00369">
    <property type="entry name" value="LRR_TYP"/>
    <property type="match status" value="16"/>
</dbReference>
<dbReference type="RefSeq" id="XP_017017649.2">
    <property type="nucleotide sequence ID" value="XM_017162160.3"/>
</dbReference>
<dbReference type="InterPro" id="IPR032675">
    <property type="entry name" value="LRR_dom_sf"/>
</dbReference>
<name>A0A6P4I0U5_DROKI</name>
<feature type="transmembrane region" description="Helical" evidence="4">
    <location>
        <begin position="480"/>
        <end position="500"/>
    </location>
</feature>